<evidence type="ECO:0000256" key="4">
    <source>
        <dbReference type="ARBA" id="ARBA00023136"/>
    </source>
</evidence>
<comment type="caution">
    <text evidence="6">The sequence shown here is derived from an EMBL/GenBank/DDBJ whole genome shotgun (WGS) entry which is preliminary data.</text>
</comment>
<keyword evidence="7" id="KW-1185">Reference proteome</keyword>
<keyword evidence="3 5" id="KW-1133">Transmembrane helix</keyword>
<proteinExistence type="predicted"/>
<evidence type="ECO:0000256" key="5">
    <source>
        <dbReference type="SAM" id="Phobius"/>
    </source>
</evidence>
<feature type="transmembrane region" description="Helical" evidence="5">
    <location>
        <begin position="110"/>
        <end position="130"/>
    </location>
</feature>
<keyword evidence="4 5" id="KW-0472">Membrane</keyword>
<dbReference type="Proteomes" id="UP001595705">
    <property type="component" value="Unassembled WGS sequence"/>
</dbReference>
<evidence type="ECO:0000313" key="6">
    <source>
        <dbReference type="EMBL" id="MFC3715821.1"/>
    </source>
</evidence>
<dbReference type="Pfam" id="PF01124">
    <property type="entry name" value="MAPEG"/>
    <property type="match status" value="1"/>
</dbReference>
<dbReference type="RefSeq" id="WP_386742920.1">
    <property type="nucleotide sequence ID" value="NZ_JBHRYA010000003.1"/>
</dbReference>
<evidence type="ECO:0000256" key="3">
    <source>
        <dbReference type="ARBA" id="ARBA00022989"/>
    </source>
</evidence>
<reference evidence="7" key="1">
    <citation type="journal article" date="2019" name="Int. J. Syst. Evol. Microbiol.">
        <title>The Global Catalogue of Microorganisms (GCM) 10K type strain sequencing project: providing services to taxonomists for standard genome sequencing and annotation.</title>
        <authorList>
            <consortium name="The Broad Institute Genomics Platform"/>
            <consortium name="The Broad Institute Genome Sequencing Center for Infectious Disease"/>
            <person name="Wu L."/>
            <person name="Ma J."/>
        </authorList>
    </citation>
    <scope>NUCLEOTIDE SEQUENCE [LARGE SCALE GENOMIC DNA]</scope>
    <source>
        <strain evidence="7">KCTC 42441</strain>
    </source>
</reference>
<dbReference type="SUPFAM" id="SSF161084">
    <property type="entry name" value="MAPEG domain-like"/>
    <property type="match status" value="1"/>
</dbReference>
<protein>
    <submittedName>
        <fullName evidence="6">MAPEG family protein</fullName>
    </submittedName>
</protein>
<organism evidence="6 7">
    <name type="scientific">Luteimonas soli</name>
    <dbReference type="NCBI Taxonomy" id="1648966"/>
    <lineage>
        <taxon>Bacteria</taxon>
        <taxon>Pseudomonadati</taxon>
        <taxon>Pseudomonadota</taxon>
        <taxon>Gammaproteobacteria</taxon>
        <taxon>Lysobacterales</taxon>
        <taxon>Lysobacteraceae</taxon>
        <taxon>Luteimonas</taxon>
    </lineage>
</organism>
<comment type="subcellular location">
    <subcellularLocation>
        <location evidence="1">Membrane</location>
    </subcellularLocation>
</comment>
<sequence>MSQALILPMAAHVALAALLYVLLTVARAPAVWGIGRRPDGSNPWASVEPRISANLSNQFEWPLFFHAACFILLQLQPGPVAVALAWVFVAGRVVHSAVQILARNVRLRGIVFTINFLAVLGLWALVVMAVGKLPSA</sequence>
<name>A0ABV7XIW9_9GAMM</name>
<evidence type="ECO:0000256" key="1">
    <source>
        <dbReference type="ARBA" id="ARBA00004370"/>
    </source>
</evidence>
<dbReference type="Gene3D" id="1.20.120.550">
    <property type="entry name" value="Membrane associated eicosanoid/glutathione metabolism-like domain"/>
    <property type="match status" value="1"/>
</dbReference>
<dbReference type="EMBL" id="JBHRYA010000003">
    <property type="protein sequence ID" value="MFC3715821.1"/>
    <property type="molecule type" value="Genomic_DNA"/>
</dbReference>
<dbReference type="InterPro" id="IPR023352">
    <property type="entry name" value="MAPEG-like_dom_sf"/>
</dbReference>
<accession>A0ABV7XIW9</accession>
<gene>
    <name evidence="6" type="ORF">ACFONC_06635</name>
</gene>
<keyword evidence="2 5" id="KW-0812">Transmembrane</keyword>
<feature type="transmembrane region" description="Helical" evidence="5">
    <location>
        <begin position="63"/>
        <end position="89"/>
    </location>
</feature>
<evidence type="ECO:0000313" key="7">
    <source>
        <dbReference type="Proteomes" id="UP001595705"/>
    </source>
</evidence>
<dbReference type="InterPro" id="IPR001129">
    <property type="entry name" value="Membr-assoc_MAPEG"/>
</dbReference>
<evidence type="ECO:0000256" key="2">
    <source>
        <dbReference type="ARBA" id="ARBA00022692"/>
    </source>
</evidence>